<feature type="compositionally biased region" description="Low complexity" evidence="1">
    <location>
        <begin position="249"/>
        <end position="259"/>
    </location>
</feature>
<accession>A0A7C9NUK0</accession>
<protein>
    <submittedName>
        <fullName evidence="2">Uncharacterized protein</fullName>
    </submittedName>
</protein>
<reference evidence="2" key="1">
    <citation type="submission" date="2018-08" db="EMBL/GenBank/DDBJ databases">
        <title>Murine metabolic-syndrome-specific gut microbial biobank.</title>
        <authorList>
            <person name="Liu C."/>
        </authorList>
    </citation>
    <scope>NUCLEOTIDE SEQUENCE [LARGE SCALE GENOMIC DNA]</scope>
    <source>
        <strain evidence="2">Z82</strain>
    </source>
</reference>
<gene>
    <name evidence="2" type="ORF">D1639_04555</name>
</gene>
<name>A0A7C9NUK0_9BACT</name>
<organism evidence="2">
    <name type="scientific">Muribaculaceae bacterium Z82</name>
    <dbReference type="NCBI Taxonomy" id="2304548"/>
    <lineage>
        <taxon>Bacteria</taxon>
        <taxon>Pseudomonadati</taxon>
        <taxon>Bacteroidota</taxon>
        <taxon>Bacteroidia</taxon>
        <taxon>Bacteroidales</taxon>
        <taxon>Muribaculaceae</taxon>
    </lineage>
</organism>
<evidence type="ECO:0000256" key="1">
    <source>
        <dbReference type="SAM" id="MobiDB-lite"/>
    </source>
</evidence>
<dbReference type="AlphaFoldDB" id="A0A7C9NUK0"/>
<proteinExistence type="predicted"/>
<feature type="region of interest" description="Disordered" evidence="1">
    <location>
        <begin position="158"/>
        <end position="269"/>
    </location>
</feature>
<dbReference type="EMBL" id="QWKH01000021">
    <property type="protein sequence ID" value="NBI34312.1"/>
    <property type="molecule type" value="Genomic_DNA"/>
</dbReference>
<sequence>MFGNRMKQMIREADRIVSLKQDMDSLSWGRVQEIAKELQEGPSREAAEELGRELAVIAQVNLSMFSRMGVIPQTMWATNQPAPAAANAAGIVVTDDESNPVVLPSGMEVIEGGLVEAVLENPELATVPLNPVSPTPGSPAEDMLSSALAEESEFLDNPARSFDLDGDASTPQPEEAAEKEPPASASDLSARASGHSTESLDGAASVEELCELPDSTNGEGAETGSCPRTPLESSDSMDDRAEMGEDEGGASQDASADGAPRVPGADALPRNQFANFRHMYESRDGGLCVFKDEHGHLVSVRASRLV</sequence>
<comment type="caution">
    <text evidence="2">The sequence shown here is derived from an EMBL/GenBank/DDBJ whole genome shotgun (WGS) entry which is preliminary data.</text>
</comment>
<evidence type="ECO:0000313" key="2">
    <source>
        <dbReference type="EMBL" id="NBI34312.1"/>
    </source>
</evidence>